<evidence type="ECO:0000313" key="2">
    <source>
        <dbReference type="Proteomes" id="UP000321570"/>
    </source>
</evidence>
<name>A0A564YJR3_HYMDI</name>
<evidence type="ECO:0000313" key="1">
    <source>
        <dbReference type="EMBL" id="VUZ47512.1"/>
    </source>
</evidence>
<keyword evidence="2" id="KW-1185">Reference proteome</keyword>
<gene>
    <name evidence="1" type="ORF">WMSIL1_LOCUS7052</name>
</gene>
<dbReference type="AlphaFoldDB" id="A0A564YJR3"/>
<reference evidence="1 2" key="1">
    <citation type="submission" date="2019-07" db="EMBL/GenBank/DDBJ databases">
        <authorList>
            <person name="Jastrzebski P J."/>
            <person name="Paukszto L."/>
            <person name="Jastrzebski P J."/>
        </authorList>
    </citation>
    <scope>NUCLEOTIDE SEQUENCE [LARGE SCALE GENOMIC DNA]</scope>
    <source>
        <strain evidence="1 2">WMS-il1</strain>
    </source>
</reference>
<dbReference type="Proteomes" id="UP000321570">
    <property type="component" value="Unassembled WGS sequence"/>
</dbReference>
<organism evidence="1 2">
    <name type="scientific">Hymenolepis diminuta</name>
    <name type="common">Rat tapeworm</name>
    <dbReference type="NCBI Taxonomy" id="6216"/>
    <lineage>
        <taxon>Eukaryota</taxon>
        <taxon>Metazoa</taxon>
        <taxon>Spiralia</taxon>
        <taxon>Lophotrochozoa</taxon>
        <taxon>Platyhelminthes</taxon>
        <taxon>Cestoda</taxon>
        <taxon>Eucestoda</taxon>
        <taxon>Cyclophyllidea</taxon>
        <taxon>Hymenolepididae</taxon>
        <taxon>Hymenolepis</taxon>
    </lineage>
</organism>
<proteinExistence type="predicted"/>
<protein>
    <submittedName>
        <fullName evidence="1">Uncharacterized protein</fullName>
    </submittedName>
</protein>
<accession>A0A564YJR3</accession>
<dbReference type="EMBL" id="CABIJS010000244">
    <property type="protein sequence ID" value="VUZ47512.1"/>
    <property type="molecule type" value="Genomic_DNA"/>
</dbReference>
<sequence>MLPYNCSEVSNFLTSCPGSSFRLMSSFLKSPAENHLQQVFSFTTFPFYFHKCL</sequence>